<dbReference type="PROSITE" id="PS51007">
    <property type="entry name" value="CYTC"/>
    <property type="match status" value="1"/>
</dbReference>
<evidence type="ECO:0000259" key="6">
    <source>
        <dbReference type="PROSITE" id="PS51007"/>
    </source>
</evidence>
<evidence type="ECO:0000313" key="8">
    <source>
        <dbReference type="Proteomes" id="UP001500840"/>
    </source>
</evidence>
<evidence type="ECO:0000256" key="2">
    <source>
        <dbReference type="ARBA" id="ARBA00022723"/>
    </source>
</evidence>
<dbReference type="InterPro" id="IPR013427">
    <property type="entry name" value="Haem-bd_dom_put"/>
</dbReference>
<dbReference type="InterPro" id="IPR011042">
    <property type="entry name" value="6-blade_b-propeller_TolB-like"/>
</dbReference>
<dbReference type="Gene3D" id="1.10.760.10">
    <property type="entry name" value="Cytochrome c-like domain"/>
    <property type="match status" value="1"/>
</dbReference>
<dbReference type="PANTHER" id="PTHR33546">
    <property type="entry name" value="LARGE, MULTIFUNCTIONAL SECRETED PROTEIN-RELATED"/>
    <property type="match status" value="1"/>
</dbReference>
<evidence type="ECO:0000256" key="4">
    <source>
        <dbReference type="PROSITE-ProRule" id="PRU00433"/>
    </source>
</evidence>
<dbReference type="EMBL" id="BAABGA010000054">
    <property type="protein sequence ID" value="GAA4461210.1"/>
    <property type="molecule type" value="Genomic_DNA"/>
</dbReference>
<gene>
    <name evidence="7" type="ORF">GCM10023156_43420</name>
</gene>
<comment type="caution">
    <text evidence="7">The sequence shown here is derived from an EMBL/GenBank/DDBJ whole genome shotgun (WGS) entry which is preliminary data.</text>
</comment>
<dbReference type="SUPFAM" id="SSF46626">
    <property type="entry name" value="Cytochrome c"/>
    <property type="match status" value="1"/>
</dbReference>
<feature type="domain" description="Cytochrome c" evidence="6">
    <location>
        <begin position="1038"/>
        <end position="1171"/>
    </location>
</feature>
<protein>
    <submittedName>
        <fullName evidence="7">C-type cytochrome</fullName>
    </submittedName>
</protein>
<dbReference type="InterPro" id="IPR055557">
    <property type="entry name" value="DUF7133"/>
</dbReference>
<dbReference type="PANTHER" id="PTHR33546:SF1">
    <property type="entry name" value="LARGE, MULTIFUNCTIONAL SECRETED PROTEIN"/>
    <property type="match status" value="1"/>
</dbReference>
<dbReference type="InterPro" id="IPR011041">
    <property type="entry name" value="Quinoprot_gluc/sorb_DH_b-prop"/>
</dbReference>
<dbReference type="InterPro" id="IPR009056">
    <property type="entry name" value="Cyt_c-like_dom"/>
</dbReference>
<dbReference type="Pfam" id="PF00034">
    <property type="entry name" value="Cytochrom_C"/>
    <property type="match status" value="1"/>
</dbReference>
<reference evidence="8" key="1">
    <citation type="journal article" date="2019" name="Int. J. Syst. Evol. Microbiol.">
        <title>The Global Catalogue of Microorganisms (GCM) 10K type strain sequencing project: providing services to taxonomists for standard genome sequencing and annotation.</title>
        <authorList>
            <consortium name="The Broad Institute Genomics Platform"/>
            <consortium name="The Broad Institute Genome Sequencing Center for Infectious Disease"/>
            <person name="Wu L."/>
            <person name="Ma J."/>
        </authorList>
    </citation>
    <scope>NUCLEOTIDE SEQUENCE [LARGE SCALE GENOMIC DNA]</scope>
    <source>
        <strain evidence="8">JCM 17759</strain>
    </source>
</reference>
<dbReference type="SUPFAM" id="SSF50952">
    <property type="entry name" value="Soluble quinoprotein glucose dehydrogenase"/>
    <property type="match status" value="1"/>
</dbReference>
<keyword evidence="2 4" id="KW-0479">Metal-binding</keyword>
<accession>A0ABP8N4K1</accession>
<dbReference type="InterPro" id="IPR021133">
    <property type="entry name" value="HEAT_type_2"/>
</dbReference>
<name>A0ABP8N4K1_9BACT</name>
<dbReference type="InterPro" id="IPR011989">
    <property type="entry name" value="ARM-like"/>
</dbReference>
<keyword evidence="3 4" id="KW-0408">Iron</keyword>
<dbReference type="Gene3D" id="1.25.10.10">
    <property type="entry name" value="Leucine-rich Repeat Variant"/>
    <property type="match status" value="1"/>
</dbReference>
<dbReference type="Gene3D" id="2.120.10.30">
    <property type="entry name" value="TolB, C-terminal domain"/>
    <property type="match status" value="1"/>
</dbReference>
<dbReference type="SUPFAM" id="SSF48371">
    <property type="entry name" value="ARM repeat"/>
    <property type="match status" value="1"/>
</dbReference>
<evidence type="ECO:0000256" key="3">
    <source>
        <dbReference type="ARBA" id="ARBA00023004"/>
    </source>
</evidence>
<dbReference type="NCBIfam" id="TIGR02603">
    <property type="entry name" value="CxxCH_TIGR02603"/>
    <property type="match status" value="1"/>
</dbReference>
<dbReference type="InterPro" id="IPR016024">
    <property type="entry name" value="ARM-type_fold"/>
</dbReference>
<evidence type="ECO:0000313" key="7">
    <source>
        <dbReference type="EMBL" id="GAA4461210.1"/>
    </source>
</evidence>
<feature type="signal peptide" evidence="5">
    <location>
        <begin position="1"/>
        <end position="27"/>
    </location>
</feature>
<feature type="chain" id="PRO_5045589547" evidence="5">
    <location>
        <begin position="28"/>
        <end position="1179"/>
    </location>
</feature>
<keyword evidence="1 4" id="KW-0349">Heme</keyword>
<dbReference type="InterPro" id="IPR036909">
    <property type="entry name" value="Cyt_c-like_dom_sf"/>
</dbReference>
<dbReference type="Pfam" id="PF23500">
    <property type="entry name" value="DUF7133"/>
    <property type="match status" value="1"/>
</dbReference>
<organism evidence="7 8">
    <name type="scientific">Novipirellula rosea</name>
    <dbReference type="NCBI Taxonomy" id="1031540"/>
    <lineage>
        <taxon>Bacteria</taxon>
        <taxon>Pseudomonadati</taxon>
        <taxon>Planctomycetota</taxon>
        <taxon>Planctomycetia</taxon>
        <taxon>Pirellulales</taxon>
        <taxon>Pirellulaceae</taxon>
        <taxon>Novipirellula</taxon>
    </lineage>
</organism>
<sequence>MTSSFRVFALISGLIGWVIAANSIAMAQPTPPPTDDQVNLFHLPDGFEIQLVVSDPDIGQPMNLNFDARGRLWLTHSIEYPYPAQSEGVEADRGQFAGGGDNPPRDRLTVVEIGPRGSAQQITHFASGLNIPIGNVPLGDGSETLVYAIPSIFHVVDHDHDGQSDAITTRYTRFGNIDVHGNASSFTRGIDGWIYGCHGFSNHSEISDASGNVVKLHSGNTYRFREDGSHFERWTQGQVNPFGMTFDSLGNLFNSDCHSKPVYQLLRGATYPQFGGNPPLIGFGPTMIDHQHGSTGICGPAYYAAEHFPEEFRDNLFICNPVTGRVHRDQLTRVGSTLLCQTQPDFITSDDPWFRPVDAIVGPDGALYIADFCNLVIGHYEAPLDHPDRDRTHGRVWRVVYQGDAKSPVQLSPTDLTQLPTKELVDRLSDPNLQVRTLATNFLVDRANEESLGLVRDAVESSDMATARAHGLWVLERTKNLDDKTLKRLAHDTAAIVRTHLIKMLAERIDWTATESSLARNALQDSDAFVQRAAADALGRHPASDNVKPMLQTWATTSVDDTHLIHTLRLSLRDHLLSEPVVTELAMESIDGDLRERLIEVSAVTGGNRAAGLSLRLLATTTNPEAWADRIAIQIGNHGTDDQVAKLISITKQRIASDPRSQFQILGAVANGMQHRGKSLDQSEPLRVWWSEIAAELLGQLASNSSHWSNHQVPGIAASESPWGIHQRKSADGNSQALFWDSISAGESLIGILRSPPFTVPTQIRFWMCGHNGFPGSPDTQKNLVRIVDIESGQTIAKQSPPRSDVAMQYTWDLADHAGRTAVIEIVDADEADAYAWVAVGRIEPAVVTISEDELSDRIIELAGEFGLTQHAALVASFAGDANQSPQIRKQAMTSSLRLSNETSIVPILDGILADSDETNELRVAAAESLANLGSELSQHALAGRLETSPYELQRAITAGLARKSFGIELLLSHISLGKASPRLLVDGRISELIQRNATSEQKTRIAELTRDLPPEDEKTTQLLVQLREKMGHDFSTDRAAEGEVLFKQHCATCHQIAGQGGVVGPQLDGVGNRGVERLLEDVVDPNRNVDVAFRMTQILTLDGNIVTGLLRREEGGRVVLADQTGKEFSLATDDIEQRKDSTESLMPANFAETMTAQQIQHVVAYLLTQQSATAATGE</sequence>
<dbReference type="PROSITE" id="PS50077">
    <property type="entry name" value="HEAT_REPEAT"/>
    <property type="match status" value="1"/>
</dbReference>
<evidence type="ECO:0000256" key="1">
    <source>
        <dbReference type="ARBA" id="ARBA00022617"/>
    </source>
</evidence>
<proteinExistence type="predicted"/>
<keyword evidence="8" id="KW-1185">Reference proteome</keyword>
<evidence type="ECO:0000256" key="5">
    <source>
        <dbReference type="SAM" id="SignalP"/>
    </source>
</evidence>
<keyword evidence="5" id="KW-0732">Signal</keyword>
<dbReference type="RefSeq" id="WP_345325430.1">
    <property type="nucleotide sequence ID" value="NZ_BAABGA010000054.1"/>
</dbReference>
<dbReference type="Proteomes" id="UP001500840">
    <property type="component" value="Unassembled WGS sequence"/>
</dbReference>